<dbReference type="EMBL" id="GBRH01236169">
    <property type="protein sequence ID" value="JAD61726.1"/>
    <property type="molecule type" value="Transcribed_RNA"/>
</dbReference>
<reference evidence="1" key="1">
    <citation type="submission" date="2014-09" db="EMBL/GenBank/DDBJ databases">
        <authorList>
            <person name="Magalhaes I.L.F."/>
            <person name="Oliveira U."/>
            <person name="Santos F.R."/>
            <person name="Vidigal T.H.D.A."/>
            <person name="Brescovit A.D."/>
            <person name="Santos A.J."/>
        </authorList>
    </citation>
    <scope>NUCLEOTIDE SEQUENCE</scope>
    <source>
        <tissue evidence="1">Shoot tissue taken approximately 20 cm above the soil surface</tissue>
    </source>
</reference>
<dbReference type="AlphaFoldDB" id="A0A0A9BEG0"/>
<organism evidence="1">
    <name type="scientific">Arundo donax</name>
    <name type="common">Giant reed</name>
    <name type="synonym">Donax arundinaceus</name>
    <dbReference type="NCBI Taxonomy" id="35708"/>
    <lineage>
        <taxon>Eukaryota</taxon>
        <taxon>Viridiplantae</taxon>
        <taxon>Streptophyta</taxon>
        <taxon>Embryophyta</taxon>
        <taxon>Tracheophyta</taxon>
        <taxon>Spermatophyta</taxon>
        <taxon>Magnoliopsida</taxon>
        <taxon>Liliopsida</taxon>
        <taxon>Poales</taxon>
        <taxon>Poaceae</taxon>
        <taxon>PACMAD clade</taxon>
        <taxon>Arundinoideae</taxon>
        <taxon>Arundineae</taxon>
        <taxon>Arundo</taxon>
    </lineage>
</organism>
<protein>
    <submittedName>
        <fullName evidence="1">Uncharacterized protein</fullName>
    </submittedName>
</protein>
<accession>A0A0A9BEG0</accession>
<name>A0A0A9BEG0_ARUDO</name>
<proteinExistence type="predicted"/>
<evidence type="ECO:0000313" key="1">
    <source>
        <dbReference type="EMBL" id="JAD61726.1"/>
    </source>
</evidence>
<sequence>MRRAGCRGSTGAWGEVRSQRHRNCAAPCRIERNELKSTLLCDLGQNRRDTSSSTDGVGLRRRAAGRYLKIDARWRGCCC</sequence>
<reference evidence="1" key="2">
    <citation type="journal article" date="2015" name="Data Brief">
        <title>Shoot transcriptome of the giant reed, Arundo donax.</title>
        <authorList>
            <person name="Barrero R.A."/>
            <person name="Guerrero F.D."/>
            <person name="Moolhuijzen P."/>
            <person name="Goolsby J.A."/>
            <person name="Tidwell J."/>
            <person name="Bellgard S.E."/>
            <person name="Bellgard M.I."/>
        </authorList>
    </citation>
    <scope>NUCLEOTIDE SEQUENCE</scope>
    <source>
        <tissue evidence="1">Shoot tissue taken approximately 20 cm above the soil surface</tissue>
    </source>
</reference>